<name>A0A5J6MIT8_9PROT</name>
<dbReference type="AlphaFoldDB" id="A0A5J6MIT8"/>
<gene>
    <name evidence="1" type="ORF">FRZ44_14920</name>
</gene>
<dbReference type="SUPFAM" id="SSF53474">
    <property type="entry name" value="alpha/beta-Hydrolases"/>
    <property type="match status" value="1"/>
</dbReference>
<accession>A0A5J6MIT8</accession>
<evidence type="ECO:0000313" key="2">
    <source>
        <dbReference type="Proteomes" id="UP000326202"/>
    </source>
</evidence>
<sequence>MARPWFDWVALHLGIRIYMPLSRAWAAALDAEGSTERFRLEIGCDLPEKAVPKRALAKVTKLKATFKAVDAAWLDSFFGARDAGQAELLRAKEAWLKTSLDLMRARSLFWPLMLRHKIPAARFHIPSIDEVEAAYAGFRSDPDKAFALPSPLPTVERSRVIEHSWCREYWLRFASPGPDRDTCWAHVVEPLASENVPSLIDGNGLMVEPESYGAMINSQAGLIARGIRVISMEAPWHVRRRPQGWYGGERFIATQPLGALELFSTGAREMGIVAGWCRQQGRGRVAFGGTSMGALTAQLAAARARAWSERHRPDVLFLVTTSDSVSALAVESSISRQVGLPQALHEAGWSEANLNAFAGLTDPGLIAPLPPSNIIMVLGRADTVTPCKRGASLAEHWNLPGRNLFLYNRGHFTVPIGMFRDQEPVERLAERLQLKTTVSLREIQLKLAAAPQQQPKTP</sequence>
<dbReference type="EMBL" id="CP042906">
    <property type="protein sequence ID" value="QEX16200.1"/>
    <property type="molecule type" value="Genomic_DNA"/>
</dbReference>
<dbReference type="KEGG" id="htq:FRZ44_14920"/>
<organism evidence="1 2">
    <name type="scientific">Hypericibacter terrae</name>
    <dbReference type="NCBI Taxonomy" id="2602015"/>
    <lineage>
        <taxon>Bacteria</taxon>
        <taxon>Pseudomonadati</taxon>
        <taxon>Pseudomonadota</taxon>
        <taxon>Alphaproteobacteria</taxon>
        <taxon>Rhodospirillales</taxon>
        <taxon>Dongiaceae</taxon>
        <taxon>Hypericibacter</taxon>
    </lineage>
</organism>
<proteinExistence type="predicted"/>
<protein>
    <recommendedName>
        <fullName evidence="3">Alpha/beta hydrolase</fullName>
    </recommendedName>
</protein>
<evidence type="ECO:0008006" key="3">
    <source>
        <dbReference type="Google" id="ProtNLM"/>
    </source>
</evidence>
<reference evidence="1 2" key="1">
    <citation type="submission" date="2019-08" db="EMBL/GenBank/DDBJ databases">
        <title>Hyperibacter terrae gen. nov., sp. nov. and Hyperibacter viscosus sp. nov., two new members in the family Rhodospirillaceae isolated from the rhizosphere of Hypericum perforatum.</title>
        <authorList>
            <person name="Noviana Z."/>
        </authorList>
    </citation>
    <scope>NUCLEOTIDE SEQUENCE [LARGE SCALE GENOMIC DNA]</scope>
    <source>
        <strain evidence="1 2">R5913</strain>
    </source>
</reference>
<dbReference type="InterPro" id="IPR029058">
    <property type="entry name" value="AB_hydrolase_fold"/>
</dbReference>
<evidence type="ECO:0000313" key="1">
    <source>
        <dbReference type="EMBL" id="QEX16200.1"/>
    </source>
</evidence>
<keyword evidence="2" id="KW-1185">Reference proteome</keyword>
<dbReference type="Proteomes" id="UP000326202">
    <property type="component" value="Chromosome"/>
</dbReference>
<dbReference type="Gene3D" id="3.40.50.1820">
    <property type="entry name" value="alpha/beta hydrolase"/>
    <property type="match status" value="1"/>
</dbReference>